<organism evidence="1 2">
    <name type="scientific">Archangium gephyra</name>
    <dbReference type="NCBI Taxonomy" id="48"/>
    <lineage>
        <taxon>Bacteria</taxon>
        <taxon>Pseudomonadati</taxon>
        <taxon>Myxococcota</taxon>
        <taxon>Myxococcia</taxon>
        <taxon>Myxococcales</taxon>
        <taxon>Cystobacterineae</taxon>
        <taxon>Archangiaceae</taxon>
        <taxon>Archangium</taxon>
    </lineage>
</organism>
<evidence type="ECO:0000313" key="1">
    <source>
        <dbReference type="EMBL" id="PZR03733.1"/>
    </source>
</evidence>
<reference evidence="1 2" key="1">
    <citation type="submission" date="2017-08" db="EMBL/GenBank/DDBJ databases">
        <title>Infants hospitalized years apart are colonized by the same room-sourced microbial strains.</title>
        <authorList>
            <person name="Brooks B."/>
            <person name="Olm M.R."/>
            <person name="Firek B.A."/>
            <person name="Baker R."/>
            <person name="Thomas B.C."/>
            <person name="Morowitz M.J."/>
            <person name="Banfield J.F."/>
        </authorList>
    </citation>
    <scope>NUCLEOTIDE SEQUENCE [LARGE SCALE GENOMIC DNA]</scope>
    <source>
        <strain evidence="1">S2_003_000_R2_14</strain>
    </source>
</reference>
<dbReference type="AlphaFoldDB" id="A0A2W5SSF5"/>
<protein>
    <recommendedName>
        <fullName evidence="3">Holliday junction resolvase</fullName>
    </recommendedName>
</protein>
<proteinExistence type="predicted"/>
<accession>A0A2W5SSF5</accession>
<gene>
    <name evidence="1" type="ORF">DI536_35545</name>
</gene>
<dbReference type="EMBL" id="QFQP01000074">
    <property type="protein sequence ID" value="PZR03733.1"/>
    <property type="molecule type" value="Genomic_DNA"/>
</dbReference>
<name>A0A2W5SSF5_9BACT</name>
<evidence type="ECO:0008006" key="3">
    <source>
        <dbReference type="Google" id="ProtNLM"/>
    </source>
</evidence>
<evidence type="ECO:0000313" key="2">
    <source>
        <dbReference type="Proteomes" id="UP000249061"/>
    </source>
</evidence>
<dbReference type="Proteomes" id="UP000249061">
    <property type="component" value="Unassembled WGS sequence"/>
</dbReference>
<sequence>MSGARSRRKGAEFERLLVQRFRDIMPDAGIRRGLQYRSGEEFPDVEVPCFWLEAKHHHRTNVRAAMRQAVECAPPGKWPLAVCKDDNQPALVTMQLEDFLELTREWWERRPR</sequence>
<comment type="caution">
    <text evidence="1">The sequence shown here is derived from an EMBL/GenBank/DDBJ whole genome shotgun (WGS) entry which is preliminary data.</text>
</comment>